<name>A0A7S3XTQ9_HETAK</name>
<organism evidence="2">
    <name type="scientific">Heterosigma akashiwo</name>
    <name type="common">Chromophytic alga</name>
    <name type="synonym">Heterosigma carterae</name>
    <dbReference type="NCBI Taxonomy" id="2829"/>
    <lineage>
        <taxon>Eukaryota</taxon>
        <taxon>Sar</taxon>
        <taxon>Stramenopiles</taxon>
        <taxon>Ochrophyta</taxon>
        <taxon>Raphidophyceae</taxon>
        <taxon>Chattonellales</taxon>
        <taxon>Chattonellaceae</taxon>
        <taxon>Heterosigma</taxon>
    </lineage>
</organism>
<dbReference type="EMBL" id="HBIU01023029">
    <property type="protein sequence ID" value="CAE0631998.1"/>
    <property type="molecule type" value="Transcribed_RNA"/>
</dbReference>
<feature type="region of interest" description="Disordered" evidence="1">
    <location>
        <begin position="219"/>
        <end position="240"/>
    </location>
</feature>
<feature type="region of interest" description="Disordered" evidence="1">
    <location>
        <begin position="79"/>
        <end position="105"/>
    </location>
</feature>
<reference evidence="2" key="1">
    <citation type="submission" date="2021-01" db="EMBL/GenBank/DDBJ databases">
        <authorList>
            <person name="Corre E."/>
            <person name="Pelletier E."/>
            <person name="Niang G."/>
            <person name="Scheremetjew M."/>
            <person name="Finn R."/>
            <person name="Kale V."/>
            <person name="Holt S."/>
            <person name="Cochrane G."/>
            <person name="Meng A."/>
            <person name="Brown T."/>
            <person name="Cohen L."/>
        </authorList>
    </citation>
    <scope>NUCLEOTIDE SEQUENCE</scope>
    <source>
        <strain evidence="2">CCMP3107</strain>
    </source>
</reference>
<protein>
    <submittedName>
        <fullName evidence="2">Uncharacterized protein</fullName>
    </submittedName>
</protein>
<sequence>MDALTEEQLNQLAANAERTCVEADSEGTLSSYASVLNGLGNWLGRRIYLTHTLTEERYEVVSREFERLQQLRFQEQQRLQQQERQQQFHEASDDQNEEEFHTSSAIPEEELFLPASIREIMSYVEFVKFTHGTIHPNRPTMLKCAAVKYRELNGAPAFSEKEVKIFKKFSKGIKNQMSLAVNAGTRSINQKGRALKTEELPVLTMAAYRGVPFLNPPQLQQVGAESDPEESSDDEDDEDVWDEDRGQCKIIFPTHLKVCGSCKSSRCLFLIVRDKSTMACSTTIRPSYLPPLLYSFWGAATCSLGDVEPTVAEWRARASAWCTARTL</sequence>
<feature type="compositionally biased region" description="Acidic residues" evidence="1">
    <location>
        <begin position="226"/>
        <end position="240"/>
    </location>
</feature>
<evidence type="ECO:0000313" key="2">
    <source>
        <dbReference type="EMBL" id="CAE0631998.1"/>
    </source>
</evidence>
<dbReference type="AlphaFoldDB" id="A0A7S3XTQ9"/>
<accession>A0A7S3XTQ9</accession>
<evidence type="ECO:0000256" key="1">
    <source>
        <dbReference type="SAM" id="MobiDB-lite"/>
    </source>
</evidence>
<proteinExistence type="predicted"/>
<gene>
    <name evidence="2" type="ORF">HAKA00212_LOCUS10703</name>
</gene>